<dbReference type="Gene3D" id="3.40.1480.10">
    <property type="entry name" value="MOFRL domain"/>
    <property type="match status" value="1"/>
</dbReference>
<evidence type="ECO:0000313" key="3">
    <source>
        <dbReference type="EMBL" id="NVD28517.1"/>
    </source>
</evidence>
<dbReference type="InterPro" id="IPR025286">
    <property type="entry name" value="MOFRL_assoc_dom"/>
</dbReference>
<evidence type="ECO:0000259" key="1">
    <source>
        <dbReference type="Pfam" id="PF05161"/>
    </source>
</evidence>
<dbReference type="GO" id="GO:0016301">
    <property type="term" value="F:kinase activity"/>
    <property type="evidence" value="ECO:0007669"/>
    <property type="project" value="UniProtKB-KW"/>
</dbReference>
<keyword evidence="4" id="KW-1185">Reference proteome</keyword>
<dbReference type="PANTHER" id="PTHR12227">
    <property type="entry name" value="GLYCERATE KINASE"/>
    <property type="match status" value="1"/>
</dbReference>
<evidence type="ECO:0000259" key="2">
    <source>
        <dbReference type="Pfam" id="PF13660"/>
    </source>
</evidence>
<feature type="domain" description="MOFRL" evidence="1">
    <location>
        <begin position="335"/>
        <end position="439"/>
    </location>
</feature>
<reference evidence="3 4" key="1">
    <citation type="submission" date="2020-06" db="EMBL/GenBank/DDBJ databases">
        <authorList>
            <person name="Kim S.-J."/>
            <person name="Park S.-J."/>
        </authorList>
    </citation>
    <scope>NUCLEOTIDE SEQUENCE [LARGE SCALE GENOMIC DNA]</scope>
    <source>
        <strain evidence="3 4">SW-151</strain>
    </source>
</reference>
<keyword evidence="3" id="KW-0808">Transferase</keyword>
<dbReference type="Gene3D" id="3.40.50.10180">
    <property type="entry name" value="Glycerate kinase, MOFRL-like N-terminal domain"/>
    <property type="match status" value="1"/>
</dbReference>
<accession>A0ABX2N487</accession>
<dbReference type="InterPro" id="IPR037035">
    <property type="entry name" value="GK-like_C_sf"/>
</dbReference>
<dbReference type="Pfam" id="PF05161">
    <property type="entry name" value="MOFRL"/>
    <property type="match status" value="1"/>
</dbReference>
<dbReference type="Pfam" id="PF13660">
    <property type="entry name" value="DUF4147"/>
    <property type="match status" value="1"/>
</dbReference>
<dbReference type="InterPro" id="IPR007835">
    <property type="entry name" value="MOFRL"/>
</dbReference>
<dbReference type="InterPro" id="IPR038614">
    <property type="entry name" value="GK_N_sf"/>
</dbReference>
<keyword evidence="3" id="KW-0418">Kinase</keyword>
<comment type="caution">
    <text evidence="3">The sequence shown here is derived from an EMBL/GenBank/DDBJ whole genome shotgun (WGS) entry which is preliminary data.</text>
</comment>
<sequence length="446" mass="46061">MAASVTPKIFLTPAEQSGPYCAVHQTTNPDSIKAFLADLYLQALQPALPTNAMRAVQWPQVPGRTYLLSIGKAASQMASAILDRLPENVDGLIVTRQGYVEPSFAPDNLQIVEASHPVPDSVGAEAAQRALQAADALGADDLLLVLMSGGASALLPAPADGISLAEKQAVTRALLGSGAPISEMNMVRKHLSAIKGGRLAARAWPAATHMIAISDIPGDDIAMIGSGPTAADSSTCADTLAIADKYDIILPPAIQSRLLSGALETPKADDPKMQRTTATLCARPADMCAAAVEAVRAMGYEAIMLGDALEGDALELGRDHAAQALAIKASGRKAALISGGEATVTLRNRNGRGGRCTAYLLACALALQGERDICGFAADSDGIDGSEDNAGGYLWPGILDLMGGAGQARELLEQDNSYLAFEKAGALLMTGPSGTNVNDLRVILVG</sequence>
<dbReference type="Proteomes" id="UP000652427">
    <property type="component" value="Unassembled WGS sequence"/>
</dbReference>
<gene>
    <name evidence="3" type="ORF">HUO14_11445</name>
</gene>
<dbReference type="InterPro" id="IPR039760">
    <property type="entry name" value="MOFRL_protein"/>
</dbReference>
<proteinExistence type="predicted"/>
<dbReference type="PANTHER" id="PTHR12227:SF0">
    <property type="entry name" value="GLYCERATE KINASE"/>
    <property type="match status" value="1"/>
</dbReference>
<protein>
    <submittedName>
        <fullName evidence="3">Glycerate kinase</fullName>
    </submittedName>
</protein>
<dbReference type="SUPFAM" id="SSF82544">
    <property type="entry name" value="GckA/TtuD-like"/>
    <property type="match status" value="1"/>
</dbReference>
<evidence type="ECO:0000313" key="4">
    <source>
        <dbReference type="Proteomes" id="UP000652427"/>
    </source>
</evidence>
<organism evidence="3 4">
    <name type="scientific">Parasphingorhabdus flavimaris</name>
    <dbReference type="NCBI Taxonomy" id="266812"/>
    <lineage>
        <taxon>Bacteria</taxon>
        <taxon>Pseudomonadati</taxon>
        <taxon>Pseudomonadota</taxon>
        <taxon>Alphaproteobacteria</taxon>
        <taxon>Sphingomonadales</taxon>
        <taxon>Sphingomonadaceae</taxon>
        <taxon>Parasphingorhabdus</taxon>
    </lineage>
</organism>
<dbReference type="EMBL" id="JABWMH010000003">
    <property type="protein sequence ID" value="NVD28517.1"/>
    <property type="molecule type" value="Genomic_DNA"/>
</dbReference>
<name>A0ABX2N487_9SPHN</name>
<feature type="domain" description="MOFRL-associated" evidence="2">
    <location>
        <begin position="42"/>
        <end position="258"/>
    </location>
</feature>